<dbReference type="NCBIfam" id="TIGR00004">
    <property type="entry name" value="Rid family detoxifying hydrolase"/>
    <property type="match status" value="1"/>
</dbReference>
<accession>A0A9P6LGV3</accession>
<dbReference type="GO" id="GO:0005829">
    <property type="term" value="C:cytosol"/>
    <property type="evidence" value="ECO:0007669"/>
    <property type="project" value="TreeGrafter"/>
</dbReference>
<evidence type="ECO:0000313" key="3">
    <source>
        <dbReference type="Proteomes" id="UP000781932"/>
    </source>
</evidence>
<evidence type="ECO:0000256" key="1">
    <source>
        <dbReference type="ARBA" id="ARBA00010552"/>
    </source>
</evidence>
<dbReference type="GeneID" id="62165867"/>
<dbReference type="InterPro" id="IPR035959">
    <property type="entry name" value="RutC-like_sf"/>
</dbReference>
<dbReference type="EMBL" id="JAATWM020000037">
    <property type="protein sequence ID" value="KAF9872581.1"/>
    <property type="molecule type" value="Genomic_DNA"/>
</dbReference>
<proteinExistence type="inferred from homology"/>
<comment type="caution">
    <text evidence="2">The sequence shown here is derived from an EMBL/GenBank/DDBJ whole genome shotgun (WGS) entry which is preliminary data.</text>
</comment>
<gene>
    <name evidence="2" type="ORF">CkaCkLH20_10078</name>
</gene>
<dbReference type="Proteomes" id="UP000781932">
    <property type="component" value="Unassembled WGS sequence"/>
</dbReference>
<dbReference type="RefSeq" id="XP_038742042.1">
    <property type="nucleotide sequence ID" value="XM_038892793.1"/>
</dbReference>
<dbReference type="PANTHER" id="PTHR11803:SF42">
    <property type="entry name" value="MMF1"/>
    <property type="match status" value="1"/>
</dbReference>
<dbReference type="CDD" id="cd00448">
    <property type="entry name" value="YjgF_YER057c_UK114_family"/>
    <property type="match status" value="1"/>
</dbReference>
<reference evidence="2" key="1">
    <citation type="submission" date="2020-03" db="EMBL/GenBank/DDBJ databases">
        <authorList>
            <person name="He L."/>
        </authorList>
    </citation>
    <scope>NUCLEOTIDE SEQUENCE</scope>
    <source>
        <strain evidence="2">CkLH20</strain>
    </source>
</reference>
<organism evidence="2 3">
    <name type="scientific">Colletotrichum karsti</name>
    <dbReference type="NCBI Taxonomy" id="1095194"/>
    <lineage>
        <taxon>Eukaryota</taxon>
        <taxon>Fungi</taxon>
        <taxon>Dikarya</taxon>
        <taxon>Ascomycota</taxon>
        <taxon>Pezizomycotina</taxon>
        <taxon>Sordariomycetes</taxon>
        <taxon>Hypocreomycetidae</taxon>
        <taxon>Glomerellales</taxon>
        <taxon>Glomerellaceae</taxon>
        <taxon>Colletotrichum</taxon>
        <taxon>Colletotrichum boninense species complex</taxon>
    </lineage>
</organism>
<sequence length="134" mass="14124">MLGKPVLSSKAPAPLPFLSQAISINGFIFCSGQIGVDPSTGVLVEGSIQERTKRIMLNLNAVLEAAGTDLTNAVKVNIFLTSLKDFPAVNETYIEFFPGDVKPARTCVGVRELPFGTDVEIECVAAGGSPGTRL</sequence>
<dbReference type="AlphaFoldDB" id="A0A9P6LGV3"/>
<reference evidence="2" key="2">
    <citation type="submission" date="2020-11" db="EMBL/GenBank/DDBJ databases">
        <title>Whole genome sequencing of Colletotrichum sp.</title>
        <authorList>
            <person name="Li H."/>
        </authorList>
    </citation>
    <scope>NUCLEOTIDE SEQUENCE</scope>
    <source>
        <strain evidence="2">CkLH20</strain>
    </source>
</reference>
<dbReference type="OrthoDB" id="309640at2759"/>
<dbReference type="SUPFAM" id="SSF55298">
    <property type="entry name" value="YjgF-like"/>
    <property type="match status" value="1"/>
</dbReference>
<dbReference type="Gene3D" id="3.30.1330.40">
    <property type="entry name" value="RutC-like"/>
    <property type="match status" value="1"/>
</dbReference>
<comment type="similarity">
    <text evidence="1">Belongs to the RutC family.</text>
</comment>
<dbReference type="InterPro" id="IPR006056">
    <property type="entry name" value="RidA"/>
</dbReference>
<name>A0A9P6LGV3_9PEZI</name>
<evidence type="ECO:0000313" key="2">
    <source>
        <dbReference type="EMBL" id="KAF9872581.1"/>
    </source>
</evidence>
<dbReference type="InterPro" id="IPR006175">
    <property type="entry name" value="YjgF/YER057c/UK114"/>
</dbReference>
<dbReference type="GO" id="GO:0005739">
    <property type="term" value="C:mitochondrion"/>
    <property type="evidence" value="ECO:0007669"/>
    <property type="project" value="UniProtKB-ARBA"/>
</dbReference>
<protein>
    <submittedName>
        <fullName evidence="2">Uncharacterized protein</fullName>
    </submittedName>
</protein>
<dbReference type="Pfam" id="PF01042">
    <property type="entry name" value="Ribonuc_L-PSP"/>
    <property type="match status" value="1"/>
</dbReference>
<dbReference type="FunFam" id="3.30.1330.40:FF:000001">
    <property type="entry name" value="L-PSP family endoribonuclease"/>
    <property type="match status" value="1"/>
</dbReference>
<dbReference type="GO" id="GO:0019239">
    <property type="term" value="F:deaminase activity"/>
    <property type="evidence" value="ECO:0007669"/>
    <property type="project" value="TreeGrafter"/>
</dbReference>
<dbReference type="PANTHER" id="PTHR11803">
    <property type="entry name" value="2-IMINOBUTANOATE/2-IMINOPROPANOATE DEAMINASE RIDA"/>
    <property type="match status" value="1"/>
</dbReference>
<keyword evidence="3" id="KW-1185">Reference proteome</keyword>